<dbReference type="Proteomes" id="UP000230027">
    <property type="component" value="Unassembled WGS sequence"/>
</dbReference>
<gene>
    <name evidence="1" type="ORF">COY14_04140</name>
</gene>
<proteinExistence type="predicted"/>
<reference evidence="2" key="1">
    <citation type="submission" date="2017-09" db="EMBL/GenBank/DDBJ databases">
        <title>Depth-based differentiation of microbial function through sediment-hosted aquifers and enrichment of novel symbionts in the deep terrestrial subsurface.</title>
        <authorList>
            <person name="Probst A.J."/>
            <person name="Ladd B."/>
            <person name="Jarett J.K."/>
            <person name="Geller-Mcgrath D.E."/>
            <person name="Sieber C.M.K."/>
            <person name="Emerson J.B."/>
            <person name="Anantharaman K."/>
            <person name="Thomas B.C."/>
            <person name="Malmstrom R."/>
            <person name="Stieglmeier M."/>
            <person name="Klingl A."/>
            <person name="Woyke T."/>
            <person name="Ryan C.M."/>
            <person name="Banfield J.F."/>
        </authorList>
    </citation>
    <scope>NUCLEOTIDE SEQUENCE [LARGE SCALE GENOMIC DNA]</scope>
</reference>
<sequence>MKINKKIHKYLLIVLAMFFSYGFVSQISPQIFLANTPQINPKLIETLKDSPISIIAYLGGVPKGATVRDYVKTAQIPRANPPKGLEFLPIAKGVYAAGDSVENKTYVKIEKGTRLTVRTVKLDNGQIVKVYVPVE</sequence>
<evidence type="ECO:0000313" key="2">
    <source>
        <dbReference type="Proteomes" id="UP000230027"/>
    </source>
</evidence>
<dbReference type="AlphaFoldDB" id="A0A2M7U2R0"/>
<accession>A0A2M7U2R0</accession>
<comment type="caution">
    <text evidence="1">The sequence shown here is derived from an EMBL/GenBank/DDBJ whole genome shotgun (WGS) entry which is preliminary data.</text>
</comment>
<evidence type="ECO:0000313" key="1">
    <source>
        <dbReference type="EMBL" id="PIZ64670.1"/>
    </source>
</evidence>
<organism evidence="1 2">
    <name type="scientific">Candidatus Roizmanbacteria bacterium CG_4_10_14_0_2_um_filter_36_9</name>
    <dbReference type="NCBI Taxonomy" id="1974823"/>
    <lineage>
        <taxon>Bacteria</taxon>
        <taxon>Candidatus Roizmaniibacteriota</taxon>
    </lineage>
</organism>
<dbReference type="EMBL" id="PFOD01000072">
    <property type="protein sequence ID" value="PIZ64670.1"/>
    <property type="molecule type" value="Genomic_DNA"/>
</dbReference>
<name>A0A2M7U2R0_9BACT</name>
<protein>
    <submittedName>
        <fullName evidence="1">Uncharacterized protein</fullName>
    </submittedName>
</protein>